<dbReference type="Gene3D" id="1.20.1280.50">
    <property type="match status" value="1"/>
</dbReference>
<accession>A0ABU6YCR8</accession>
<sequence>MAPSSSSSPSPKNSRYEQQWQPHLPDECWESIFKHLNNPYDHESLSLVSKHFPFHHQPPPHQPHRLPPHPPSPSCPPPPLHQPHHHKIGSYYTGDINAVLSQIASFDLPSLHSLDISNHRSCTFLSHGLREFSKKFPTLKSLNCSWTQQDLVLIAECFPNLEEINVRYPKPSVFPDADLQVKALTSGLKMLRKVDLSGTNILGNSSIFTFCQNCVFLEELFVDETGSLSNIGIANAIRQRPQLRSLAVRSKNVTYELIDALVCLKDLTCLDLPFAYIYDEALCALAEQGLPLRKLSLRGCMGCG</sequence>
<dbReference type="InterPro" id="IPR001810">
    <property type="entry name" value="F-box_dom"/>
</dbReference>
<dbReference type="Pfam" id="PF00646">
    <property type="entry name" value="F-box"/>
    <property type="match status" value="1"/>
</dbReference>
<dbReference type="Proteomes" id="UP001341840">
    <property type="component" value="Unassembled WGS sequence"/>
</dbReference>
<evidence type="ECO:0000313" key="3">
    <source>
        <dbReference type="EMBL" id="MED6208210.1"/>
    </source>
</evidence>
<evidence type="ECO:0000259" key="2">
    <source>
        <dbReference type="Pfam" id="PF00646"/>
    </source>
</evidence>
<protein>
    <recommendedName>
        <fullName evidence="2">F-box domain-containing protein</fullName>
    </recommendedName>
</protein>
<dbReference type="SUPFAM" id="SSF81383">
    <property type="entry name" value="F-box domain"/>
    <property type="match status" value="1"/>
</dbReference>
<evidence type="ECO:0000313" key="4">
    <source>
        <dbReference type="Proteomes" id="UP001341840"/>
    </source>
</evidence>
<dbReference type="EMBL" id="JASCZI010241903">
    <property type="protein sequence ID" value="MED6208210.1"/>
    <property type="molecule type" value="Genomic_DNA"/>
</dbReference>
<feature type="domain" description="F-box" evidence="2">
    <location>
        <begin position="23"/>
        <end position="52"/>
    </location>
</feature>
<feature type="compositionally biased region" description="Pro residues" evidence="1">
    <location>
        <begin position="68"/>
        <end position="81"/>
    </location>
</feature>
<feature type="region of interest" description="Disordered" evidence="1">
    <location>
        <begin position="51"/>
        <end position="87"/>
    </location>
</feature>
<reference evidence="3 4" key="1">
    <citation type="journal article" date="2023" name="Plants (Basel)">
        <title>Bridging the Gap: Combining Genomics and Transcriptomics Approaches to Understand Stylosanthes scabra, an Orphan Legume from the Brazilian Caatinga.</title>
        <authorList>
            <person name="Ferreira-Neto J.R.C."/>
            <person name="da Silva M.D."/>
            <person name="Binneck E."/>
            <person name="de Melo N.F."/>
            <person name="da Silva R.H."/>
            <person name="de Melo A.L.T.M."/>
            <person name="Pandolfi V."/>
            <person name="Bustamante F.O."/>
            <person name="Brasileiro-Vidal A.C."/>
            <person name="Benko-Iseppon A.M."/>
        </authorList>
    </citation>
    <scope>NUCLEOTIDE SEQUENCE [LARGE SCALE GENOMIC DNA]</scope>
    <source>
        <tissue evidence="3">Leaves</tissue>
    </source>
</reference>
<dbReference type="InterPro" id="IPR032675">
    <property type="entry name" value="LRR_dom_sf"/>
</dbReference>
<dbReference type="PANTHER" id="PTHR13318">
    <property type="entry name" value="PARTNER OF PAIRED, ISOFORM B-RELATED"/>
    <property type="match status" value="1"/>
</dbReference>
<comment type="caution">
    <text evidence="3">The sequence shown here is derived from an EMBL/GenBank/DDBJ whole genome shotgun (WGS) entry which is preliminary data.</text>
</comment>
<dbReference type="SUPFAM" id="SSF52047">
    <property type="entry name" value="RNI-like"/>
    <property type="match status" value="1"/>
</dbReference>
<gene>
    <name evidence="3" type="ORF">PIB30_042944</name>
</gene>
<dbReference type="PANTHER" id="PTHR13318:SF106">
    <property type="entry name" value="F-BOX_LRR-REPEAT PROTEIN 2"/>
    <property type="match status" value="1"/>
</dbReference>
<organism evidence="3 4">
    <name type="scientific">Stylosanthes scabra</name>
    <dbReference type="NCBI Taxonomy" id="79078"/>
    <lineage>
        <taxon>Eukaryota</taxon>
        <taxon>Viridiplantae</taxon>
        <taxon>Streptophyta</taxon>
        <taxon>Embryophyta</taxon>
        <taxon>Tracheophyta</taxon>
        <taxon>Spermatophyta</taxon>
        <taxon>Magnoliopsida</taxon>
        <taxon>eudicotyledons</taxon>
        <taxon>Gunneridae</taxon>
        <taxon>Pentapetalae</taxon>
        <taxon>rosids</taxon>
        <taxon>fabids</taxon>
        <taxon>Fabales</taxon>
        <taxon>Fabaceae</taxon>
        <taxon>Papilionoideae</taxon>
        <taxon>50 kb inversion clade</taxon>
        <taxon>dalbergioids sensu lato</taxon>
        <taxon>Dalbergieae</taxon>
        <taxon>Pterocarpus clade</taxon>
        <taxon>Stylosanthes</taxon>
    </lineage>
</organism>
<proteinExistence type="predicted"/>
<dbReference type="InterPro" id="IPR036047">
    <property type="entry name" value="F-box-like_dom_sf"/>
</dbReference>
<name>A0ABU6YCR8_9FABA</name>
<feature type="compositionally biased region" description="Low complexity" evidence="1">
    <location>
        <begin position="1"/>
        <end position="11"/>
    </location>
</feature>
<keyword evidence="4" id="KW-1185">Reference proteome</keyword>
<feature type="region of interest" description="Disordered" evidence="1">
    <location>
        <begin position="1"/>
        <end position="20"/>
    </location>
</feature>
<evidence type="ECO:0000256" key="1">
    <source>
        <dbReference type="SAM" id="MobiDB-lite"/>
    </source>
</evidence>
<dbReference type="Gene3D" id="3.80.10.10">
    <property type="entry name" value="Ribonuclease Inhibitor"/>
    <property type="match status" value="1"/>
</dbReference>